<keyword evidence="4" id="KW-1185">Reference proteome</keyword>
<dbReference type="Proteomes" id="UP000183794">
    <property type="component" value="Unassembled WGS sequence"/>
</dbReference>
<dbReference type="Pfam" id="PF08827">
    <property type="entry name" value="DUF1805"/>
    <property type="match status" value="1"/>
</dbReference>
<proteinExistence type="predicted"/>
<keyword evidence="1" id="KW-0812">Transmembrane</keyword>
<dbReference type="AlphaFoldDB" id="A0A090II09"/>
<gene>
    <name evidence="3" type="ORF">MT2528_4491</name>
    <name evidence="2" type="ORF">NVI5450_1265</name>
</gene>
<keyword evidence="1" id="KW-0472">Membrane</keyword>
<dbReference type="Gene3D" id="3.30.1980.10">
    <property type="entry name" value="Hypothetical protein YunC"/>
    <property type="match status" value="1"/>
</dbReference>
<evidence type="ECO:0000313" key="4">
    <source>
        <dbReference type="Proteomes" id="UP000182660"/>
    </source>
</evidence>
<dbReference type="EMBL" id="FPLJ01000132">
    <property type="protein sequence ID" value="SGZ02862.1"/>
    <property type="molecule type" value="Genomic_DNA"/>
</dbReference>
<accession>A0A090II09</accession>
<feature type="transmembrane region" description="Helical" evidence="1">
    <location>
        <begin position="6"/>
        <end position="26"/>
    </location>
</feature>
<dbReference type="KEGG" id="mvs:MVIS_1701"/>
<name>A0A090II09_9GAMM</name>
<dbReference type="Proteomes" id="UP000182660">
    <property type="component" value="Unassembled WGS sequence"/>
</dbReference>
<dbReference type="InterPro" id="IPR014931">
    <property type="entry name" value="DUF1805"/>
</dbReference>
<dbReference type="RefSeq" id="WP_211676429.1">
    <property type="nucleotide sequence ID" value="NZ_CAWQZC010000054.1"/>
</dbReference>
<dbReference type="GeneID" id="61295005"/>
<evidence type="ECO:0000313" key="2">
    <source>
        <dbReference type="EMBL" id="SGY91625.1"/>
    </source>
</evidence>
<sequence length="137" mass="15315">MKSIQYKVIYTILSILIITFVSYKLINHNKQETELIVDPLASLDFNPKKGNEYMEAKMIRYELDKPLLIIKEKKGMLACAYINVETCNKTNEACAIVSGVSSYKDMMSAKIIAVSNEALNLGVNVGDTGISAINRFK</sequence>
<dbReference type="InterPro" id="IPR036493">
    <property type="entry name" value="YunC_sf"/>
</dbReference>
<dbReference type="SUPFAM" id="SSF102891">
    <property type="entry name" value="Hypothetical protein Ta1206"/>
    <property type="match status" value="1"/>
</dbReference>
<evidence type="ECO:0000313" key="5">
    <source>
        <dbReference type="Proteomes" id="UP000183794"/>
    </source>
</evidence>
<dbReference type="HOGENOM" id="CLU_1862929_0_0_6"/>
<protein>
    <submittedName>
        <fullName evidence="2">Uncharacterized protein</fullName>
    </submittedName>
</protein>
<organism evidence="2 5">
    <name type="scientific">Moritella viscosa</name>
    <dbReference type="NCBI Taxonomy" id="80854"/>
    <lineage>
        <taxon>Bacteria</taxon>
        <taxon>Pseudomonadati</taxon>
        <taxon>Pseudomonadota</taxon>
        <taxon>Gammaproteobacteria</taxon>
        <taxon>Alteromonadales</taxon>
        <taxon>Moritellaceae</taxon>
        <taxon>Moritella</taxon>
    </lineage>
</organism>
<dbReference type="PATRIC" id="fig|80854.5.peg.1811"/>
<dbReference type="EMBL" id="FPLD01000041">
    <property type="protein sequence ID" value="SGY91625.1"/>
    <property type="molecule type" value="Genomic_DNA"/>
</dbReference>
<keyword evidence="1" id="KW-1133">Transmembrane helix</keyword>
<evidence type="ECO:0000256" key="1">
    <source>
        <dbReference type="SAM" id="Phobius"/>
    </source>
</evidence>
<reference evidence="2 5" key="2">
    <citation type="submission" date="2016-11" db="EMBL/GenBank/DDBJ databases">
        <authorList>
            <person name="Jaros S."/>
            <person name="Januszkiewicz K."/>
            <person name="Wedrychowicz H."/>
        </authorList>
    </citation>
    <scope>NUCLEOTIDE SEQUENCE [LARGE SCALE GENOMIC DNA]</scope>
    <source>
        <strain evidence="2">NVI 5450</strain>
    </source>
</reference>
<evidence type="ECO:0000313" key="3">
    <source>
        <dbReference type="EMBL" id="SGZ02862.1"/>
    </source>
</evidence>
<reference evidence="3 4" key="1">
    <citation type="submission" date="2016-11" db="EMBL/GenBank/DDBJ databases">
        <authorList>
            <person name="Klemetsen T."/>
        </authorList>
    </citation>
    <scope>NUCLEOTIDE SEQUENCE [LARGE SCALE GENOMIC DNA]</scope>
    <source>
        <strain evidence="3">MT 2528</strain>
    </source>
</reference>